<feature type="compositionally biased region" description="Low complexity" evidence="1">
    <location>
        <begin position="316"/>
        <end position="331"/>
    </location>
</feature>
<evidence type="ECO:0000256" key="1">
    <source>
        <dbReference type="SAM" id="MobiDB-lite"/>
    </source>
</evidence>
<evidence type="ECO:0000313" key="2">
    <source>
        <dbReference type="EMBL" id="CDW46463.1"/>
    </source>
</evidence>
<organism evidence="2">
    <name type="scientific">Lepeophtheirus salmonis</name>
    <name type="common">Salmon louse</name>
    <name type="synonym">Caligus salmonis</name>
    <dbReference type="NCBI Taxonomy" id="72036"/>
    <lineage>
        <taxon>Eukaryota</taxon>
        <taxon>Metazoa</taxon>
        <taxon>Ecdysozoa</taxon>
        <taxon>Arthropoda</taxon>
        <taxon>Crustacea</taxon>
        <taxon>Multicrustacea</taxon>
        <taxon>Hexanauplia</taxon>
        <taxon>Copepoda</taxon>
        <taxon>Siphonostomatoida</taxon>
        <taxon>Caligidae</taxon>
        <taxon>Lepeophtheirus</taxon>
    </lineage>
</organism>
<dbReference type="RefSeq" id="XP_040576100.1">
    <property type="nucleotide sequence ID" value="XM_040720166.2"/>
</dbReference>
<feature type="compositionally biased region" description="Low complexity" evidence="1">
    <location>
        <begin position="404"/>
        <end position="424"/>
    </location>
</feature>
<dbReference type="AlphaFoldDB" id="A0A0K2V7E9"/>
<feature type="region of interest" description="Disordered" evidence="1">
    <location>
        <begin position="387"/>
        <end position="424"/>
    </location>
</feature>
<feature type="region of interest" description="Disordered" evidence="1">
    <location>
        <begin position="67"/>
        <end position="87"/>
    </location>
</feature>
<feature type="compositionally biased region" description="Basic residues" evidence="1">
    <location>
        <begin position="332"/>
        <end position="342"/>
    </location>
</feature>
<name>A0A0K2V7E9_LEPSM</name>
<dbReference type="GeneID" id="121125063"/>
<sequence length="549" mass="60341">MMTKEEPASSLEEDSTAGRLKFFKEGRCLLELSHRNGRNWLPITKKVYWPPSLPYSEVKREILPSCPPQQHEPHVKSSPCVSKAPRKCSHPQRCREGAYPGLFVMKPPPQVISLRKKVRSLKRKRRSPYSAILVGAFLMRVEALSGPSVYVPRKKPQQDRIRKSSRLERLISKLPVTRISIKSWAPPSLKTVKSELFPISESTSSSSTGTKLPTKVKASTKKIHADTPRPSKTLPVTPTLARIKSEPSNHLHSSGSLLTPDMKRVKVEISGPSSPDRSHFTSPRKRALQQESLAETSPSHKRHRLSTDSLGSRDGSNSPYPNNNNNVSASPPRHHYNHHHNGRMSSFSIDSIISRDEKEARLIRPTALPASPSRLGDLRREFSIEHDGLSHGSRTPTPASFHGSPAPSRRPLSPPSTSHTSTPLVSITPYASRNVDHSHMDPRLGPQLAHLAGLAADPRLGLTPTGGPYSLVNPYSYLLPLMQGTAAGSSFPGTGRINWPPSSASVNASHRSSTSTAVAWPGQYRGEPKITSMEVGRQSPEAPLNLSLK</sequence>
<reference evidence="2" key="1">
    <citation type="submission" date="2014-05" db="EMBL/GenBank/DDBJ databases">
        <authorList>
            <person name="Chronopoulou M."/>
        </authorList>
    </citation>
    <scope>NUCLEOTIDE SEQUENCE</scope>
    <source>
        <tissue evidence="2">Whole organism</tissue>
    </source>
</reference>
<protein>
    <submittedName>
        <fullName evidence="2">Uncharacterized protein</fullName>
    </submittedName>
</protein>
<feature type="region of interest" description="Disordered" evidence="1">
    <location>
        <begin position="199"/>
        <end position="344"/>
    </location>
</feature>
<feature type="region of interest" description="Disordered" evidence="1">
    <location>
        <begin position="502"/>
        <end position="549"/>
    </location>
</feature>
<dbReference type="OrthoDB" id="2328924at2759"/>
<dbReference type="KEGG" id="lsm:121125063"/>
<proteinExistence type="predicted"/>
<dbReference type="EMBL" id="HACA01029102">
    <property type="protein sequence ID" value="CDW46463.1"/>
    <property type="molecule type" value="Transcribed_RNA"/>
</dbReference>
<feature type="compositionally biased region" description="Low complexity" evidence="1">
    <location>
        <begin position="200"/>
        <end position="210"/>
    </location>
</feature>
<feature type="compositionally biased region" description="Low complexity" evidence="1">
    <location>
        <begin position="502"/>
        <end position="516"/>
    </location>
</feature>
<accession>A0A0K2V7E9</accession>